<proteinExistence type="predicted"/>
<keyword evidence="3" id="KW-1185">Reference proteome</keyword>
<dbReference type="EMBL" id="QMDX01000018">
    <property type="protein sequence ID" value="TSD09004.1"/>
    <property type="molecule type" value="Genomic_DNA"/>
</dbReference>
<dbReference type="Proteomes" id="UP000319894">
    <property type="component" value="Unassembled WGS sequence"/>
</dbReference>
<reference evidence="2 3" key="1">
    <citation type="submission" date="2018-06" db="EMBL/GenBank/DDBJ databases">
        <title>Natronomonas sp. F16-60 a new haloarchaeon isolated from a solar saltern of Isla Cristina, Huelva, Spain.</title>
        <authorList>
            <person name="Duran-Viseras A."/>
            <person name="Sanchez-Porro C."/>
            <person name="Ventosa A."/>
        </authorList>
    </citation>
    <scope>NUCLEOTIDE SEQUENCE [LARGE SCALE GENOMIC DNA]</scope>
    <source>
        <strain evidence="2 3">F16-60</strain>
    </source>
</reference>
<dbReference type="OrthoDB" id="381431at2157"/>
<keyword evidence="1" id="KW-1133">Transmembrane helix</keyword>
<comment type="caution">
    <text evidence="2">The sequence shown here is derived from an EMBL/GenBank/DDBJ whole genome shotgun (WGS) entry which is preliminary data.</text>
</comment>
<evidence type="ECO:0000313" key="3">
    <source>
        <dbReference type="Proteomes" id="UP000319894"/>
    </source>
</evidence>
<evidence type="ECO:0000313" key="2">
    <source>
        <dbReference type="EMBL" id="TSD09004.1"/>
    </source>
</evidence>
<name>A0A554MV48_9EURY</name>
<organism evidence="2 3">
    <name type="scientific">Haloglomus irregulare</name>
    <dbReference type="NCBI Taxonomy" id="2234134"/>
    <lineage>
        <taxon>Archaea</taxon>
        <taxon>Methanobacteriati</taxon>
        <taxon>Methanobacteriota</taxon>
        <taxon>Stenosarchaea group</taxon>
        <taxon>Halobacteria</taxon>
        <taxon>Halobacteriales</taxon>
        <taxon>Natronomonadaceae</taxon>
        <taxon>Haloglomus</taxon>
    </lineage>
</organism>
<accession>A0A554MV48</accession>
<feature type="transmembrane region" description="Helical" evidence="1">
    <location>
        <begin position="12"/>
        <end position="29"/>
    </location>
</feature>
<dbReference type="AlphaFoldDB" id="A0A554MV48"/>
<sequence length="65" mass="6649">MQGIHPADRLPLVTAAVVMVAVNAAGFFIGTTIYMSILGAPLAVAAFGLLRYLDDGTPYPAALSG</sequence>
<evidence type="ECO:0000256" key="1">
    <source>
        <dbReference type="SAM" id="Phobius"/>
    </source>
</evidence>
<keyword evidence="1" id="KW-0812">Transmembrane</keyword>
<gene>
    <name evidence="2" type="ORF">DP107_17185</name>
</gene>
<dbReference type="InParanoid" id="A0A554MV48"/>
<protein>
    <submittedName>
        <fullName evidence="2">Uncharacterized protein</fullName>
    </submittedName>
</protein>
<keyword evidence="1" id="KW-0472">Membrane</keyword>
<dbReference type="RefSeq" id="WP_144263358.1">
    <property type="nucleotide sequence ID" value="NZ_QMDX01000018.1"/>
</dbReference>